<keyword evidence="3" id="KW-0812">Transmembrane</keyword>
<evidence type="ECO:0000259" key="7">
    <source>
        <dbReference type="SMART" id="SM00014"/>
    </source>
</evidence>
<gene>
    <name evidence="8" type="ORF">F6W96_23875</name>
</gene>
<evidence type="ECO:0000313" key="8">
    <source>
        <dbReference type="EMBL" id="QIS20901.1"/>
    </source>
</evidence>
<keyword evidence="2" id="KW-1003">Cell membrane</keyword>
<evidence type="ECO:0000256" key="6">
    <source>
        <dbReference type="ARBA" id="ARBA00023136"/>
    </source>
</evidence>
<dbReference type="Gene3D" id="1.20.144.10">
    <property type="entry name" value="Phosphatidic acid phosphatase type 2/haloperoxidase"/>
    <property type="match status" value="1"/>
</dbReference>
<keyword evidence="6" id="KW-0472">Membrane</keyword>
<dbReference type="SUPFAM" id="SSF48317">
    <property type="entry name" value="Acid phosphatase/Vanadium-dependent haloperoxidase"/>
    <property type="match status" value="1"/>
</dbReference>
<evidence type="ECO:0000313" key="9">
    <source>
        <dbReference type="Proteomes" id="UP000500953"/>
    </source>
</evidence>
<sequence length="233" mass="24785">MTPLRSRAAEHHFCNAFYRNLQCRHASRPEFRRRGCAGPAGNVASVSEWLRRKFHRVGRFDRALTASVARLPASGIDRGMRGVTRSADHGGLWLAVAAVLASREGAPRRAAARGIVALGAASFVANVVLKSLVARRRPAAELLPPQRRLMRRPTSSSFPSGHSTSAIAFTAAVALESPRAAVAVLPLAATVAYSRVHTGVHWGSDVLAGAAVGAGVAYVLRRWSVPSIAATRS</sequence>
<dbReference type="EMBL" id="CP046173">
    <property type="protein sequence ID" value="QIS20901.1"/>
    <property type="molecule type" value="Genomic_DNA"/>
</dbReference>
<evidence type="ECO:0000256" key="1">
    <source>
        <dbReference type="ARBA" id="ARBA00004651"/>
    </source>
</evidence>
<dbReference type="PANTHER" id="PTHR14969">
    <property type="entry name" value="SPHINGOSINE-1-PHOSPHATE PHOSPHOHYDROLASE"/>
    <property type="match status" value="1"/>
</dbReference>
<evidence type="ECO:0000256" key="3">
    <source>
        <dbReference type="ARBA" id="ARBA00022692"/>
    </source>
</evidence>
<keyword evidence="4" id="KW-0378">Hydrolase</keyword>
<dbReference type="SMART" id="SM00014">
    <property type="entry name" value="acidPPc"/>
    <property type="match status" value="1"/>
</dbReference>
<keyword evidence="5" id="KW-1133">Transmembrane helix</keyword>
<comment type="subcellular location">
    <subcellularLocation>
        <location evidence="1">Cell membrane</location>
        <topology evidence="1">Multi-pass membrane protein</topology>
    </subcellularLocation>
</comment>
<dbReference type="AlphaFoldDB" id="A0A6G9Z682"/>
<dbReference type="Pfam" id="PF01569">
    <property type="entry name" value="PAP2"/>
    <property type="match status" value="1"/>
</dbReference>
<dbReference type="InterPro" id="IPR036938">
    <property type="entry name" value="PAP2/HPO_sf"/>
</dbReference>
<name>A0A6G9Z682_9NOCA</name>
<dbReference type="GO" id="GO:0016787">
    <property type="term" value="F:hydrolase activity"/>
    <property type="evidence" value="ECO:0007669"/>
    <property type="project" value="UniProtKB-KW"/>
</dbReference>
<organism evidence="8 9">
    <name type="scientific">Nocardia terpenica</name>
    <dbReference type="NCBI Taxonomy" id="455432"/>
    <lineage>
        <taxon>Bacteria</taxon>
        <taxon>Bacillati</taxon>
        <taxon>Actinomycetota</taxon>
        <taxon>Actinomycetes</taxon>
        <taxon>Mycobacteriales</taxon>
        <taxon>Nocardiaceae</taxon>
        <taxon>Nocardia</taxon>
    </lineage>
</organism>
<evidence type="ECO:0000256" key="4">
    <source>
        <dbReference type="ARBA" id="ARBA00022801"/>
    </source>
</evidence>
<evidence type="ECO:0000256" key="5">
    <source>
        <dbReference type="ARBA" id="ARBA00022989"/>
    </source>
</evidence>
<evidence type="ECO:0000256" key="2">
    <source>
        <dbReference type="ARBA" id="ARBA00022475"/>
    </source>
</evidence>
<reference evidence="8 9" key="1">
    <citation type="journal article" date="2019" name="ACS Chem. Biol.">
        <title>Identification and Mobilization of a Cryptic Antibiotic Biosynthesis Gene Locus from a Human-Pathogenic Nocardia Isolate.</title>
        <authorList>
            <person name="Herisse M."/>
            <person name="Ishida K."/>
            <person name="Porter J.L."/>
            <person name="Howden B."/>
            <person name="Hertweck C."/>
            <person name="Stinear T.P."/>
            <person name="Pidot S.J."/>
        </authorList>
    </citation>
    <scope>NUCLEOTIDE SEQUENCE [LARGE SCALE GENOMIC DNA]</scope>
    <source>
        <strain evidence="8 9">AUSMDU00012715</strain>
    </source>
</reference>
<proteinExistence type="predicted"/>
<dbReference type="PANTHER" id="PTHR14969:SF62">
    <property type="entry name" value="DECAPRENYLPHOSPHORYL-5-PHOSPHORIBOSE PHOSPHATASE RV3807C-RELATED"/>
    <property type="match status" value="1"/>
</dbReference>
<dbReference type="InterPro" id="IPR000326">
    <property type="entry name" value="PAP2/HPO"/>
</dbReference>
<feature type="domain" description="Phosphatidic acid phosphatase type 2/haloperoxidase" evidence="7">
    <location>
        <begin position="112"/>
        <end position="221"/>
    </location>
</feature>
<dbReference type="GO" id="GO:0005886">
    <property type="term" value="C:plasma membrane"/>
    <property type="evidence" value="ECO:0007669"/>
    <property type="project" value="UniProtKB-SubCell"/>
</dbReference>
<accession>A0A6G9Z682</accession>
<dbReference type="Proteomes" id="UP000500953">
    <property type="component" value="Chromosome"/>
</dbReference>
<protein>
    <submittedName>
        <fullName evidence="8">Phosphatase PAP2 family protein</fullName>
    </submittedName>
</protein>